<dbReference type="NCBIfam" id="TIGR03404">
    <property type="entry name" value="bicupin_oxalic"/>
    <property type="match status" value="1"/>
</dbReference>
<dbReference type="InterPro" id="IPR011051">
    <property type="entry name" value="RmlC_Cupin_sf"/>
</dbReference>
<evidence type="ECO:0000256" key="3">
    <source>
        <dbReference type="PIRSR" id="PIRSR617774-2"/>
    </source>
</evidence>
<feature type="binding site" evidence="3">
    <location>
        <position position="206"/>
    </location>
    <ligand>
        <name>Mn(2+)</name>
        <dbReference type="ChEBI" id="CHEBI:29035"/>
        <label>1</label>
    </ligand>
</feature>
<dbReference type="InterPro" id="IPR006045">
    <property type="entry name" value="Cupin_1"/>
</dbReference>
<keyword evidence="5" id="KW-0732">Signal</keyword>
<feature type="domain" description="Cupin type-1" evidence="6">
    <location>
        <begin position="152"/>
        <end position="297"/>
    </location>
</feature>
<evidence type="ECO:0000256" key="1">
    <source>
        <dbReference type="ARBA" id="ARBA00022723"/>
    </source>
</evidence>
<dbReference type="GO" id="GO:0033609">
    <property type="term" value="P:oxalate metabolic process"/>
    <property type="evidence" value="ECO:0007669"/>
    <property type="project" value="InterPro"/>
</dbReference>
<dbReference type="PANTHER" id="PTHR35848">
    <property type="entry name" value="OXALATE-BINDING PROTEIN"/>
    <property type="match status" value="1"/>
</dbReference>
<comment type="cofactor">
    <cofactor evidence="3">
        <name>Mn(2+)</name>
        <dbReference type="ChEBI" id="CHEBI:29035"/>
    </cofactor>
    <text evidence="3">Binds 2 manganese ions per subunit.</text>
</comment>
<dbReference type="Pfam" id="PF00190">
    <property type="entry name" value="Cupin_1"/>
    <property type="match status" value="2"/>
</dbReference>
<evidence type="ECO:0000313" key="7">
    <source>
        <dbReference type="EMBL" id="KAA8633519.1"/>
    </source>
</evidence>
<feature type="binding site" evidence="3">
    <location>
        <position position="383"/>
    </location>
    <ligand>
        <name>Mn(2+)</name>
        <dbReference type="ChEBI" id="CHEBI:29035"/>
        <label>2</label>
    </ligand>
</feature>
<feature type="binding site" evidence="3">
    <location>
        <position position="381"/>
    </location>
    <ligand>
        <name>Mn(2+)</name>
        <dbReference type="ChEBI" id="CHEBI:29035"/>
        <label>2</label>
    </ligand>
</feature>
<reference evidence="7 8" key="1">
    <citation type="submission" date="2017-07" db="EMBL/GenBank/DDBJ databases">
        <title>Genome sequence of the Sordaria macrospora wild type strain R19027.</title>
        <authorList>
            <person name="Nowrousian M."/>
            <person name="Teichert I."/>
            <person name="Kueck U."/>
        </authorList>
    </citation>
    <scope>NUCLEOTIDE SEQUENCE [LARGE SCALE GENOMIC DNA]</scope>
    <source>
        <strain evidence="7 8">R19027</strain>
        <tissue evidence="7">Mycelium</tissue>
    </source>
</reference>
<keyword evidence="1 3" id="KW-0479">Metal-binding</keyword>
<feature type="domain" description="Cupin type-1" evidence="6">
    <location>
        <begin position="336"/>
        <end position="477"/>
    </location>
</feature>
<dbReference type="InterPro" id="IPR017774">
    <property type="entry name" value="Bicupin_oxalate_deCO2ase/Oxase"/>
</dbReference>
<feature type="binding site" evidence="3">
    <location>
        <position position="388"/>
    </location>
    <ligand>
        <name>Mn(2+)</name>
        <dbReference type="ChEBI" id="CHEBI:29035"/>
        <label>2</label>
    </ligand>
</feature>
<comment type="caution">
    <text evidence="7">The sequence shown here is derived from an EMBL/GenBank/DDBJ whole genome shotgun (WGS) entry which is preliminary data.</text>
</comment>
<dbReference type="Gene3D" id="2.60.120.10">
    <property type="entry name" value="Jelly Rolls"/>
    <property type="match status" value="2"/>
</dbReference>
<evidence type="ECO:0000313" key="8">
    <source>
        <dbReference type="Proteomes" id="UP000433876"/>
    </source>
</evidence>
<dbReference type="InterPro" id="IPR014710">
    <property type="entry name" value="RmlC-like_jellyroll"/>
</dbReference>
<dbReference type="EMBL" id="NMPR01000036">
    <property type="protein sequence ID" value="KAA8633519.1"/>
    <property type="molecule type" value="Genomic_DNA"/>
</dbReference>
<proteinExistence type="predicted"/>
<dbReference type="VEuPathDB" id="FungiDB:SMAC_05091"/>
<feature type="chain" id="PRO_5035713875" description="Cupin type-1 domain-containing protein" evidence="5">
    <location>
        <begin position="20"/>
        <end position="503"/>
    </location>
</feature>
<evidence type="ECO:0000256" key="5">
    <source>
        <dbReference type="SAM" id="SignalP"/>
    </source>
</evidence>
<dbReference type="OMA" id="HWHPNND"/>
<dbReference type="PANTHER" id="PTHR35848:SF9">
    <property type="entry name" value="SLL1358 PROTEIN"/>
    <property type="match status" value="1"/>
</dbReference>
<dbReference type="InterPro" id="IPR051610">
    <property type="entry name" value="GPI/OXD"/>
</dbReference>
<dbReference type="SMART" id="SM00835">
    <property type="entry name" value="Cupin_1"/>
    <property type="match status" value="2"/>
</dbReference>
<name>A0A8S8ZVN0_SORMA</name>
<feature type="region of interest" description="Disordered" evidence="4">
    <location>
        <begin position="45"/>
        <end position="127"/>
    </location>
</feature>
<organism evidence="7 8">
    <name type="scientific">Sordaria macrospora</name>
    <dbReference type="NCBI Taxonomy" id="5147"/>
    <lineage>
        <taxon>Eukaryota</taxon>
        <taxon>Fungi</taxon>
        <taxon>Dikarya</taxon>
        <taxon>Ascomycota</taxon>
        <taxon>Pezizomycotina</taxon>
        <taxon>Sordariomycetes</taxon>
        <taxon>Sordariomycetidae</taxon>
        <taxon>Sordariales</taxon>
        <taxon>Sordariaceae</taxon>
        <taxon>Sordaria</taxon>
    </lineage>
</organism>
<feature type="binding site" evidence="3">
    <location>
        <position position="427"/>
    </location>
    <ligand>
        <name>Mn(2+)</name>
        <dbReference type="ChEBI" id="CHEBI:29035"/>
        <label>2</label>
    </ligand>
</feature>
<evidence type="ECO:0000259" key="6">
    <source>
        <dbReference type="SMART" id="SM00835"/>
    </source>
</evidence>
<dbReference type="GO" id="GO:0046872">
    <property type="term" value="F:metal ion binding"/>
    <property type="evidence" value="ECO:0007669"/>
    <property type="project" value="UniProtKB-KW"/>
</dbReference>
<accession>A0A8S8ZVN0</accession>
<gene>
    <name evidence="7" type="ORF">SMACR_05091</name>
</gene>
<sequence>MTVLAVLLALATAVSQSTGLALPAPAPAPAPQMVYGENSGPVAGVSPPIPTASGRTGSLRGSTNLLGANSPQPDLDTANSAIVPNPQSVNGQDANADLGLYLDFNSANPPQPNRGGRGGTDPGPRTYDYEKLNPDLYAPPGTDAGSTPQFMFNMGLAHNRAGVGNHSGWARQQNQDVLPVAKAMAGVDMRLEPNAYRELHWHTAAEWSLVLKGCTRVAALDTDGRTYIDDVCAGDVWFFPAGVPHSLQALEMGTEFLLVFDSGAFNEEATFLVTEMMLRNPVEVLSKDLKANTSAFDNLPKDQLYIFNGTPAPKNIAEQNLTGPAGARTGNESFTYHWSRQQPMEVEGGSVKIIDPLTFPIASNFSASQVVIHPGAMREIHWHTTSDEYAFFIQGSGRITVYVAPSASRTYDFTAGGVGYIPQGSSHYIENTGTEDLVYLEVLQASKFTDISVAQWLALTPRQVIKDHLHLPDELLDRLPTEKPYVVAGNKNLTAMAGGGQAY</sequence>
<feature type="active site" description="Proton donor" evidence="2">
    <location>
        <position position="441"/>
    </location>
</feature>
<protein>
    <recommendedName>
        <fullName evidence="6">Cupin type-1 domain-containing protein</fullName>
    </recommendedName>
</protein>
<evidence type="ECO:0000256" key="2">
    <source>
        <dbReference type="PIRSR" id="PIRSR617774-1"/>
    </source>
</evidence>
<dbReference type="AlphaFoldDB" id="A0A8S8ZVN0"/>
<dbReference type="Proteomes" id="UP000433876">
    <property type="component" value="Unassembled WGS sequence"/>
</dbReference>
<feature type="binding site" evidence="3">
    <location>
        <position position="245"/>
    </location>
    <ligand>
        <name>Mn(2+)</name>
        <dbReference type="ChEBI" id="CHEBI:29035"/>
        <label>1</label>
    </ligand>
</feature>
<dbReference type="CDD" id="cd20305">
    <property type="entry name" value="cupin_OxDC_C"/>
    <property type="match status" value="1"/>
</dbReference>
<dbReference type="SUPFAM" id="SSF51182">
    <property type="entry name" value="RmlC-like cupins"/>
    <property type="match status" value="1"/>
</dbReference>
<feature type="binding site" evidence="3">
    <location>
        <position position="200"/>
    </location>
    <ligand>
        <name>Mn(2+)</name>
        <dbReference type="ChEBI" id="CHEBI:29035"/>
        <label>1</label>
    </ligand>
</feature>
<feature type="compositionally biased region" description="Polar residues" evidence="4">
    <location>
        <begin position="53"/>
        <end position="93"/>
    </location>
</feature>
<evidence type="ECO:0000256" key="4">
    <source>
        <dbReference type="SAM" id="MobiDB-lite"/>
    </source>
</evidence>
<keyword evidence="3" id="KW-0464">Manganese</keyword>
<feature type="binding site" evidence="3">
    <location>
        <position position="202"/>
    </location>
    <ligand>
        <name>Mn(2+)</name>
        <dbReference type="ChEBI" id="CHEBI:29035"/>
        <label>1</label>
    </ligand>
</feature>
<feature type="signal peptide" evidence="5">
    <location>
        <begin position="1"/>
        <end position="19"/>
    </location>
</feature>